<reference evidence="5" key="1">
    <citation type="journal article" date="2021" name="Mol. Ecol. Resour.">
        <title>Phylogenomic analyses of the genus Drosophila reveals genomic signals of climate adaptation.</title>
        <authorList>
            <person name="Li F."/>
            <person name="Rane R.V."/>
            <person name="Luria V."/>
            <person name="Xiong Z."/>
            <person name="Chen J."/>
            <person name="Li Z."/>
            <person name="Catullo R.A."/>
            <person name="Griffin P.C."/>
            <person name="Schiffer M."/>
            <person name="Pearce S."/>
            <person name="Lee S.F."/>
            <person name="McElroy K."/>
            <person name="Stocker A."/>
            <person name="Shirriffs J."/>
            <person name="Cockerell F."/>
            <person name="Coppin C."/>
            <person name="Sgro C.M."/>
            <person name="Karger A."/>
            <person name="Cain J.W."/>
            <person name="Weber J.A."/>
            <person name="Santpere G."/>
            <person name="Kirschner M.W."/>
            <person name="Hoffmann A.A."/>
            <person name="Oakeshott J.G."/>
            <person name="Zhang G."/>
        </authorList>
    </citation>
    <scope>NUCLEOTIDE SEQUENCE</scope>
    <source>
        <strain evidence="5">BGI-SZ-2011g</strain>
    </source>
</reference>
<dbReference type="Pfam" id="PF16565">
    <property type="entry name" value="MIT_C"/>
    <property type="match status" value="1"/>
</dbReference>
<dbReference type="InterPro" id="IPR007330">
    <property type="entry name" value="MIT_dom"/>
</dbReference>
<dbReference type="Pfam" id="PF04212">
    <property type="entry name" value="MIT"/>
    <property type="match status" value="1"/>
</dbReference>
<dbReference type="PANTHER" id="PTHR21222:SF1">
    <property type="entry name" value="MIT DOMAIN-CONTAINING PROTEIN 1"/>
    <property type="match status" value="1"/>
</dbReference>
<dbReference type="GO" id="GO:0007399">
    <property type="term" value="P:nervous system development"/>
    <property type="evidence" value="ECO:0007669"/>
    <property type="project" value="UniProtKB-KW"/>
</dbReference>
<dbReference type="InterPro" id="IPR032341">
    <property type="entry name" value="MITD1_C"/>
</dbReference>
<organism evidence="5 6">
    <name type="scientific">Drosophila rubida</name>
    <dbReference type="NCBI Taxonomy" id="30044"/>
    <lineage>
        <taxon>Eukaryota</taxon>
        <taxon>Metazoa</taxon>
        <taxon>Ecdysozoa</taxon>
        <taxon>Arthropoda</taxon>
        <taxon>Hexapoda</taxon>
        <taxon>Insecta</taxon>
        <taxon>Pterygota</taxon>
        <taxon>Neoptera</taxon>
        <taxon>Endopterygota</taxon>
        <taxon>Diptera</taxon>
        <taxon>Brachycera</taxon>
        <taxon>Muscomorpha</taxon>
        <taxon>Ephydroidea</taxon>
        <taxon>Drosophilidae</taxon>
        <taxon>Drosophila</taxon>
    </lineage>
</organism>
<keyword evidence="6" id="KW-1185">Reference proteome</keyword>
<evidence type="ECO:0000256" key="2">
    <source>
        <dbReference type="ARBA" id="ARBA00022677"/>
    </source>
</evidence>
<comment type="caution">
    <text evidence="5">The sequence shown here is derived from an EMBL/GenBank/DDBJ whole genome shotgun (WGS) entry which is preliminary data.</text>
</comment>
<dbReference type="PANTHER" id="PTHR21222">
    <property type="entry name" value="MIT DOMAIN-CONTAINING PROTEIN 1"/>
    <property type="match status" value="1"/>
</dbReference>
<dbReference type="Proteomes" id="UP001200034">
    <property type="component" value="Unassembled WGS sequence"/>
</dbReference>
<dbReference type="InterPro" id="IPR052817">
    <property type="entry name" value="MIT_domain_contain_protein1"/>
</dbReference>
<gene>
    <name evidence="5" type="ORF">KR093_002489</name>
</gene>
<dbReference type="SMART" id="SM00745">
    <property type="entry name" value="MIT"/>
    <property type="match status" value="1"/>
</dbReference>
<proteinExistence type="predicted"/>
<evidence type="ECO:0000259" key="4">
    <source>
        <dbReference type="SMART" id="SM00745"/>
    </source>
</evidence>
<dbReference type="Gene3D" id="1.20.58.80">
    <property type="entry name" value="Phosphotransferase system, lactose/cellobiose-type IIA subunit"/>
    <property type="match status" value="1"/>
</dbReference>
<keyword evidence="1" id="KW-0217">Developmental protein</keyword>
<keyword evidence="3" id="KW-0524">Neurogenesis</keyword>
<dbReference type="CDD" id="cd02685">
    <property type="entry name" value="MIT_C"/>
    <property type="match status" value="1"/>
</dbReference>
<name>A0AAD4PHR8_9MUSC</name>
<evidence type="ECO:0000256" key="1">
    <source>
        <dbReference type="ARBA" id="ARBA00022473"/>
    </source>
</evidence>
<dbReference type="Gene3D" id="3.30.870.30">
    <property type="entry name" value="MITD, C-terminal phospholipase D-like domain"/>
    <property type="match status" value="1"/>
</dbReference>
<feature type="domain" description="MIT" evidence="4">
    <location>
        <begin position="1"/>
        <end position="77"/>
    </location>
</feature>
<dbReference type="SUPFAM" id="SSF116846">
    <property type="entry name" value="MIT domain"/>
    <property type="match status" value="1"/>
</dbReference>
<dbReference type="AlphaFoldDB" id="A0AAD4PHR8"/>
<dbReference type="InterPro" id="IPR036181">
    <property type="entry name" value="MIT_dom_sf"/>
</dbReference>
<dbReference type="InterPro" id="IPR038113">
    <property type="entry name" value="MITD1_C_sf"/>
</dbReference>
<accession>A0AAD4PHR8</accession>
<dbReference type="EMBL" id="JAJJHW010002774">
    <property type="protein sequence ID" value="KAH8365598.1"/>
    <property type="molecule type" value="Genomic_DNA"/>
</dbReference>
<evidence type="ECO:0000256" key="3">
    <source>
        <dbReference type="ARBA" id="ARBA00022902"/>
    </source>
</evidence>
<protein>
    <recommendedName>
        <fullName evidence="4">MIT domain-containing protein</fullName>
    </recommendedName>
</protein>
<sequence length="239" mass="27807">MTTALKAKELLIRAVECDQNGRILEAQTLYQDGIADLMSFVSTEPDDQRRKGFLTRINEYINRADAIKSRINGKLMLGKVIAHLSINENDTGHDYDQIFGEYMTKKTIEILIEEPYLTQNYQYQNLIRFLELAVTNCSQLKYIRLITKQDATNVDQQRTNLGQIKADLERRNVAFHIKYEDSLHDRRIYLSNGYIIKIGRGLHFYKASNPMYSIGLTNYKYRKCLQTDVDIWTNSNSTD</sequence>
<keyword evidence="2" id="KW-0551">Lipid droplet</keyword>
<dbReference type="CDD" id="cd02683">
    <property type="entry name" value="MIT_1"/>
    <property type="match status" value="1"/>
</dbReference>
<evidence type="ECO:0000313" key="5">
    <source>
        <dbReference type="EMBL" id="KAH8365598.1"/>
    </source>
</evidence>
<evidence type="ECO:0000313" key="6">
    <source>
        <dbReference type="Proteomes" id="UP001200034"/>
    </source>
</evidence>
<dbReference type="InterPro" id="IPR045331">
    <property type="entry name" value="MITD1_N"/>
</dbReference>